<comment type="caution">
    <text evidence="1">The sequence shown here is derived from an EMBL/GenBank/DDBJ whole genome shotgun (WGS) entry which is preliminary data.</text>
</comment>
<evidence type="ECO:0008006" key="3">
    <source>
        <dbReference type="Google" id="ProtNLM"/>
    </source>
</evidence>
<dbReference type="EMBL" id="JASGOQ010000001">
    <property type="protein sequence ID" value="MDV5390766.1"/>
    <property type="molecule type" value="Genomic_DNA"/>
</dbReference>
<dbReference type="RefSeq" id="WP_317519838.1">
    <property type="nucleotide sequence ID" value="NZ_JASGOQ010000001.1"/>
</dbReference>
<reference evidence="1" key="1">
    <citation type="submission" date="2023-05" db="EMBL/GenBank/DDBJ databases">
        <title>Colonisation of extended spectrum b-lactamase- and carbapenemase-producing bacteria on hospital surfaces from low- and middle-income countries.</title>
        <authorList>
            <person name="Nieto-Rosado M."/>
            <person name="Sands K."/>
            <person name="Iregbu K."/>
            <person name="Zahra R."/>
            <person name="Mazarati J.B."/>
            <person name="Mehtar S."/>
            <person name="Barnards-Group B."/>
            <person name="Walsh T.R."/>
        </authorList>
    </citation>
    <scope>NUCLEOTIDE SEQUENCE</scope>
    <source>
        <strain evidence="1">PP-E493</strain>
    </source>
</reference>
<sequence>MSDVIDNAAIEHEAHIKAALSVRQPTLPFTGQCHYCKSPVSTNQHFCDADCRHDYERLKANGRV</sequence>
<dbReference type="Proteomes" id="UP001187859">
    <property type="component" value="Unassembled WGS sequence"/>
</dbReference>
<gene>
    <name evidence="1" type="ORF">QM089_10970</name>
</gene>
<evidence type="ECO:0000313" key="1">
    <source>
        <dbReference type="EMBL" id="MDV5390766.1"/>
    </source>
</evidence>
<name>A0AAE4PY49_9GAMM</name>
<accession>A0AAE4PY49</accession>
<organism evidence="1 2">
    <name type="scientific">Shewanella xiamenensis</name>
    <dbReference type="NCBI Taxonomy" id="332186"/>
    <lineage>
        <taxon>Bacteria</taxon>
        <taxon>Pseudomonadati</taxon>
        <taxon>Pseudomonadota</taxon>
        <taxon>Gammaproteobacteria</taxon>
        <taxon>Alteromonadales</taxon>
        <taxon>Shewanellaceae</taxon>
        <taxon>Shewanella</taxon>
    </lineage>
</organism>
<dbReference type="AlphaFoldDB" id="A0AAE4PY49"/>
<proteinExistence type="predicted"/>
<evidence type="ECO:0000313" key="2">
    <source>
        <dbReference type="Proteomes" id="UP001187859"/>
    </source>
</evidence>
<protein>
    <recommendedName>
        <fullName evidence="3">DUF2116 family Zn-ribbon domain-containing protein</fullName>
    </recommendedName>
</protein>